<organism evidence="2 3">
    <name type="scientific">Ascodesmis nigricans</name>
    <dbReference type="NCBI Taxonomy" id="341454"/>
    <lineage>
        <taxon>Eukaryota</taxon>
        <taxon>Fungi</taxon>
        <taxon>Dikarya</taxon>
        <taxon>Ascomycota</taxon>
        <taxon>Pezizomycotina</taxon>
        <taxon>Pezizomycetes</taxon>
        <taxon>Pezizales</taxon>
        <taxon>Ascodesmidaceae</taxon>
        <taxon>Ascodesmis</taxon>
    </lineage>
</organism>
<keyword evidence="1" id="KW-0812">Transmembrane</keyword>
<evidence type="ECO:0000256" key="1">
    <source>
        <dbReference type="SAM" id="Phobius"/>
    </source>
</evidence>
<evidence type="ECO:0000313" key="2">
    <source>
        <dbReference type="EMBL" id="TGZ83751.1"/>
    </source>
</evidence>
<keyword evidence="1" id="KW-0472">Membrane</keyword>
<accession>A0A4S2N3P0</accession>
<dbReference type="AlphaFoldDB" id="A0A4S2N3P0"/>
<feature type="transmembrane region" description="Helical" evidence="1">
    <location>
        <begin position="432"/>
        <end position="456"/>
    </location>
</feature>
<name>A0A4S2N3P0_9PEZI</name>
<evidence type="ECO:0000313" key="3">
    <source>
        <dbReference type="Proteomes" id="UP000298138"/>
    </source>
</evidence>
<dbReference type="EMBL" id="ML220113">
    <property type="protein sequence ID" value="TGZ83751.1"/>
    <property type="molecule type" value="Genomic_DNA"/>
</dbReference>
<dbReference type="OrthoDB" id="5383784at2759"/>
<reference evidence="2 3" key="1">
    <citation type="submission" date="2019-04" db="EMBL/GenBank/DDBJ databases">
        <title>Comparative genomics and transcriptomics to analyze fruiting body development in filamentous ascomycetes.</title>
        <authorList>
            <consortium name="DOE Joint Genome Institute"/>
            <person name="Lutkenhaus R."/>
            <person name="Traeger S."/>
            <person name="Breuer J."/>
            <person name="Kuo A."/>
            <person name="Lipzen A."/>
            <person name="Pangilinan J."/>
            <person name="Dilworth D."/>
            <person name="Sandor L."/>
            <person name="Poggeler S."/>
            <person name="Barry K."/>
            <person name="Grigoriev I.V."/>
            <person name="Nowrousian M."/>
        </authorList>
    </citation>
    <scope>NUCLEOTIDE SEQUENCE [LARGE SCALE GENOMIC DNA]</scope>
    <source>
        <strain evidence="2 3">CBS 389.68</strain>
    </source>
</reference>
<protein>
    <submittedName>
        <fullName evidence="2">Uncharacterized protein</fullName>
    </submittedName>
</protein>
<gene>
    <name evidence="2" type="ORF">EX30DRAFT_393310</name>
</gene>
<sequence>MRLPSFFNNRLFEPDLPPTLGSDSTHSDEDTLVAVPRLDPSRSTRWENDVGIFLTACDAFSMYVCGWTTGRVRNRVQVFKIQAHQSHTELLKMAWRTRSILDLFAGLPANITFQGLTLFLEYWQLKLVKRWLPTMKWFNEEDTDPRWKSIYLQGIWCSLSFASFSLLYPLFYHSNLQSLHLTAKSPLLPPLLAFIPFSSASPLWFPAVTGPLLSLQTWKNVFVHIASSHLLHSFVLTRVTGFVNGYISRHIARALPRRVSGKNSVGNDNQSATQDDIQNDTQNILTDLDIDLLEEQLGVHIQVEEVQIREIELVEKINDATPSAIPQLDAMKLSQLTGTNKANITVSHFGSSIPVLQFKPASGQAYRSTGLALHLAEAFSTYVPKPFCIAGLLYFESAMLRSVTRGFFKRAAHEMGRILVHRKLSNLVYQPWELAGMGSILTALVLGDFFLNWVALGISMKLRPYLVKNLLHRK</sequence>
<proteinExistence type="predicted"/>
<dbReference type="InParanoid" id="A0A4S2N3P0"/>
<keyword evidence="3" id="KW-1185">Reference proteome</keyword>
<dbReference type="Proteomes" id="UP000298138">
    <property type="component" value="Unassembled WGS sequence"/>
</dbReference>
<keyword evidence="1" id="KW-1133">Transmembrane helix</keyword>